<comment type="caution">
    <text evidence="2">The sequence shown here is derived from an EMBL/GenBank/DDBJ whole genome shotgun (WGS) entry which is preliminary data.</text>
</comment>
<dbReference type="Proteomes" id="UP000289738">
    <property type="component" value="Chromosome A05"/>
</dbReference>
<evidence type="ECO:0000259" key="1">
    <source>
        <dbReference type="Pfam" id="PF02721"/>
    </source>
</evidence>
<keyword evidence="3" id="KW-1185">Reference proteome</keyword>
<evidence type="ECO:0000313" key="2">
    <source>
        <dbReference type="EMBL" id="RYR58901.1"/>
    </source>
</evidence>
<dbReference type="SUPFAM" id="SSF50249">
    <property type="entry name" value="Nucleic acid-binding proteins"/>
    <property type="match status" value="1"/>
</dbReference>
<accession>A0A445D711</accession>
<proteinExistence type="predicted"/>
<organism evidence="2 3">
    <name type="scientific">Arachis hypogaea</name>
    <name type="common">Peanut</name>
    <dbReference type="NCBI Taxonomy" id="3818"/>
    <lineage>
        <taxon>Eukaryota</taxon>
        <taxon>Viridiplantae</taxon>
        <taxon>Streptophyta</taxon>
        <taxon>Embryophyta</taxon>
        <taxon>Tracheophyta</taxon>
        <taxon>Spermatophyta</taxon>
        <taxon>Magnoliopsida</taxon>
        <taxon>eudicotyledons</taxon>
        <taxon>Gunneridae</taxon>
        <taxon>Pentapetalae</taxon>
        <taxon>rosids</taxon>
        <taxon>fabids</taxon>
        <taxon>Fabales</taxon>
        <taxon>Fabaceae</taxon>
        <taxon>Papilionoideae</taxon>
        <taxon>50 kb inversion clade</taxon>
        <taxon>dalbergioids sensu lato</taxon>
        <taxon>Dalbergieae</taxon>
        <taxon>Pterocarpus clade</taxon>
        <taxon>Arachis</taxon>
    </lineage>
</organism>
<protein>
    <recommendedName>
        <fullName evidence="1">Replication protein A 70 kDa DNA-binding subunit B/D first OB fold domain-containing protein</fullName>
    </recommendedName>
</protein>
<dbReference type="InterPro" id="IPR003871">
    <property type="entry name" value="RFA1B/D_OB_1st"/>
</dbReference>
<dbReference type="Gene3D" id="2.40.50.140">
    <property type="entry name" value="Nucleic acid-binding proteins"/>
    <property type="match status" value="1"/>
</dbReference>
<reference evidence="2 3" key="1">
    <citation type="submission" date="2019-01" db="EMBL/GenBank/DDBJ databases">
        <title>Sequencing of cultivated peanut Arachis hypogaea provides insights into genome evolution and oil improvement.</title>
        <authorList>
            <person name="Chen X."/>
        </authorList>
    </citation>
    <scope>NUCLEOTIDE SEQUENCE [LARGE SCALE GENOMIC DNA]</scope>
    <source>
        <strain evidence="3">cv. Fuhuasheng</strain>
        <tissue evidence="2">Leaves</tissue>
    </source>
</reference>
<dbReference type="EMBL" id="SDMP01000005">
    <property type="protein sequence ID" value="RYR58901.1"/>
    <property type="molecule type" value="Genomic_DNA"/>
</dbReference>
<dbReference type="Pfam" id="PF02721">
    <property type="entry name" value="DUF223"/>
    <property type="match status" value="1"/>
</dbReference>
<gene>
    <name evidence="2" type="ORF">Ahy_A05g024768</name>
</gene>
<evidence type="ECO:0000313" key="3">
    <source>
        <dbReference type="Proteomes" id="UP000289738"/>
    </source>
</evidence>
<dbReference type="AlphaFoldDB" id="A0A445D711"/>
<sequence>MRSKWRVPLMTLKMRNKREVDMWLSLSLIFLVVRVARLYEFPHQWNKNVGGRIHVTICKSALELFNNRIKEHAVYSMQNFIAKFNNGKVRKTPHKYKSSQVKT</sequence>
<feature type="domain" description="Replication protein A 70 kDa DNA-binding subunit B/D first OB fold" evidence="1">
    <location>
        <begin position="48"/>
        <end position="97"/>
    </location>
</feature>
<dbReference type="InterPro" id="IPR012340">
    <property type="entry name" value="NA-bd_OB-fold"/>
</dbReference>
<name>A0A445D711_ARAHY</name>